<evidence type="ECO:0000313" key="3">
    <source>
        <dbReference type="Proteomes" id="UP000015241"/>
    </source>
</evidence>
<keyword evidence="3" id="KW-1185">Reference proteome</keyword>
<dbReference type="EMBL" id="KE504512">
    <property type="protein sequence ID" value="EPS92521.1"/>
    <property type="molecule type" value="Genomic_DNA"/>
</dbReference>
<dbReference type="OrthoDB" id="3223825at2759"/>
<gene>
    <name evidence="2" type="ORF">FOMPIDRAFT_1100015</name>
</gene>
<proteinExistence type="predicted"/>
<evidence type="ECO:0000313" key="2">
    <source>
        <dbReference type="EMBL" id="EPS92521.1"/>
    </source>
</evidence>
<reference evidence="2 3" key="1">
    <citation type="journal article" date="2012" name="Science">
        <title>The Paleozoic origin of enzymatic lignin decomposition reconstructed from 31 fungal genomes.</title>
        <authorList>
            <person name="Floudas D."/>
            <person name="Binder M."/>
            <person name="Riley R."/>
            <person name="Barry K."/>
            <person name="Blanchette R.A."/>
            <person name="Henrissat B."/>
            <person name="Martinez A.T."/>
            <person name="Otillar R."/>
            <person name="Spatafora J.W."/>
            <person name="Yadav J.S."/>
            <person name="Aerts A."/>
            <person name="Benoit I."/>
            <person name="Boyd A."/>
            <person name="Carlson A."/>
            <person name="Copeland A."/>
            <person name="Coutinho P.M."/>
            <person name="de Vries R.P."/>
            <person name="Ferreira P."/>
            <person name="Findley K."/>
            <person name="Foster B."/>
            <person name="Gaskell J."/>
            <person name="Glotzer D."/>
            <person name="Gorecki P."/>
            <person name="Heitman J."/>
            <person name="Hesse C."/>
            <person name="Hori C."/>
            <person name="Igarashi K."/>
            <person name="Jurgens J.A."/>
            <person name="Kallen N."/>
            <person name="Kersten P."/>
            <person name="Kohler A."/>
            <person name="Kuees U."/>
            <person name="Kumar T.K.A."/>
            <person name="Kuo A."/>
            <person name="LaButti K."/>
            <person name="Larrondo L.F."/>
            <person name="Lindquist E."/>
            <person name="Ling A."/>
            <person name="Lombard V."/>
            <person name="Lucas S."/>
            <person name="Lundell T."/>
            <person name="Martin R."/>
            <person name="McLaughlin D.J."/>
            <person name="Morgenstern I."/>
            <person name="Morin E."/>
            <person name="Murat C."/>
            <person name="Nagy L.G."/>
            <person name="Nolan M."/>
            <person name="Ohm R.A."/>
            <person name="Patyshakuliyeva A."/>
            <person name="Rokas A."/>
            <person name="Ruiz-Duenas F.J."/>
            <person name="Sabat G."/>
            <person name="Salamov A."/>
            <person name="Samejima M."/>
            <person name="Schmutz J."/>
            <person name="Slot J.C."/>
            <person name="St John F."/>
            <person name="Stenlid J."/>
            <person name="Sun H."/>
            <person name="Sun S."/>
            <person name="Syed K."/>
            <person name="Tsang A."/>
            <person name="Wiebenga A."/>
            <person name="Young D."/>
            <person name="Pisabarro A."/>
            <person name="Eastwood D.C."/>
            <person name="Martin F."/>
            <person name="Cullen D."/>
            <person name="Grigoriev I.V."/>
            <person name="Hibbett D.S."/>
        </authorList>
    </citation>
    <scope>NUCLEOTIDE SEQUENCE</scope>
    <source>
        <strain evidence="3">FP-58527</strain>
    </source>
</reference>
<dbReference type="InParanoid" id="S8DG10"/>
<sequence length="133" mass="14900">VAITKDKDAQMQYKNFEHDIVIQYGVDLVGWTHSSFKCPSKLSTSLPPLQTLLDALNSGTCHFKCLSKQEHAMRKVAYQCKLTSGEIAPRKPRSDIGCRRKHGATKAQKAKRSRRTDSDSESDSSSSRKDDNN</sequence>
<protein>
    <submittedName>
        <fullName evidence="2">Uncharacterized protein</fullName>
    </submittedName>
</protein>
<feature type="region of interest" description="Disordered" evidence="1">
    <location>
        <begin position="88"/>
        <end position="133"/>
    </location>
</feature>
<dbReference type="HOGENOM" id="CLU_1911630_0_0_1"/>
<feature type="compositionally biased region" description="Basic and acidic residues" evidence="1">
    <location>
        <begin position="88"/>
        <end position="98"/>
    </location>
</feature>
<dbReference type="STRING" id="743788.S8DG10"/>
<dbReference type="Proteomes" id="UP000015241">
    <property type="component" value="Unassembled WGS sequence"/>
</dbReference>
<feature type="compositionally biased region" description="Basic residues" evidence="1">
    <location>
        <begin position="99"/>
        <end position="114"/>
    </location>
</feature>
<accession>S8DG10</accession>
<evidence type="ECO:0000256" key="1">
    <source>
        <dbReference type="SAM" id="MobiDB-lite"/>
    </source>
</evidence>
<name>S8DG10_FOMSC</name>
<feature type="non-terminal residue" evidence="2">
    <location>
        <position position="1"/>
    </location>
</feature>
<feature type="non-terminal residue" evidence="2">
    <location>
        <position position="133"/>
    </location>
</feature>
<organism evidence="2 3">
    <name type="scientific">Fomitopsis schrenkii</name>
    <name type="common">Brown rot fungus</name>
    <dbReference type="NCBI Taxonomy" id="2126942"/>
    <lineage>
        <taxon>Eukaryota</taxon>
        <taxon>Fungi</taxon>
        <taxon>Dikarya</taxon>
        <taxon>Basidiomycota</taxon>
        <taxon>Agaricomycotina</taxon>
        <taxon>Agaricomycetes</taxon>
        <taxon>Polyporales</taxon>
        <taxon>Fomitopsis</taxon>
    </lineage>
</organism>
<dbReference type="AlphaFoldDB" id="S8DG10"/>